<evidence type="ECO:0000313" key="7">
    <source>
        <dbReference type="Proteomes" id="UP000712527"/>
    </source>
</evidence>
<comment type="function">
    <text evidence="3">Required for maturation of 30S ribosomal subunits.</text>
</comment>
<keyword evidence="1 3" id="KW-0963">Cytoplasm</keyword>
<dbReference type="SUPFAM" id="SSF75420">
    <property type="entry name" value="YhbC-like, N-terminal domain"/>
    <property type="match status" value="1"/>
</dbReference>
<feature type="domain" description="Ribosome maturation factor RimP N-terminal" evidence="4">
    <location>
        <begin position="14"/>
        <end position="88"/>
    </location>
</feature>
<organism evidence="6 7">
    <name type="scientific">Olsenella profusa</name>
    <dbReference type="NCBI Taxonomy" id="138595"/>
    <lineage>
        <taxon>Bacteria</taxon>
        <taxon>Bacillati</taxon>
        <taxon>Actinomycetota</taxon>
        <taxon>Coriobacteriia</taxon>
        <taxon>Coriobacteriales</taxon>
        <taxon>Atopobiaceae</taxon>
        <taxon>Olsenella</taxon>
    </lineage>
</organism>
<dbReference type="Gene3D" id="3.30.300.70">
    <property type="entry name" value="RimP-like superfamily, N-terminal"/>
    <property type="match status" value="1"/>
</dbReference>
<proteinExistence type="inferred from homology"/>
<dbReference type="PANTHER" id="PTHR33867">
    <property type="entry name" value="RIBOSOME MATURATION FACTOR RIMP"/>
    <property type="match status" value="1"/>
</dbReference>
<accession>A0ABS2F2H7</accession>
<dbReference type="Pfam" id="PF17384">
    <property type="entry name" value="DUF150_C"/>
    <property type="match status" value="1"/>
</dbReference>
<dbReference type="Proteomes" id="UP000712527">
    <property type="component" value="Unassembled WGS sequence"/>
</dbReference>
<comment type="subcellular location">
    <subcellularLocation>
        <location evidence="3">Cytoplasm</location>
    </subcellularLocation>
</comment>
<evidence type="ECO:0000256" key="3">
    <source>
        <dbReference type="HAMAP-Rule" id="MF_01077"/>
    </source>
</evidence>
<evidence type="ECO:0000256" key="1">
    <source>
        <dbReference type="ARBA" id="ARBA00022490"/>
    </source>
</evidence>
<sequence length="167" mass="17789">MPKQGLEQQIIDALEPLAAPRGIDVVDVEVVGASKAPCVRVRIDHADESAPTITLDEVTAETEWISAALDELDPIPSSFTLEVSSPGMARPLRKPRDFSRFAGQTVQVSLVAGEGRRRFTGTLLGIEGEPGAETVELDCDGEHVGLALADIRTCKIKPDFSAAGGKR</sequence>
<dbReference type="EMBL" id="JACSNQ010000006">
    <property type="protein sequence ID" value="MBM6774754.1"/>
    <property type="molecule type" value="Genomic_DNA"/>
</dbReference>
<evidence type="ECO:0000259" key="4">
    <source>
        <dbReference type="Pfam" id="PF02576"/>
    </source>
</evidence>
<dbReference type="InterPro" id="IPR028998">
    <property type="entry name" value="RimP_C"/>
</dbReference>
<dbReference type="SUPFAM" id="SSF74942">
    <property type="entry name" value="YhbC-like, C-terminal domain"/>
    <property type="match status" value="1"/>
</dbReference>
<dbReference type="CDD" id="cd01734">
    <property type="entry name" value="YlxS_C"/>
    <property type="match status" value="1"/>
</dbReference>
<dbReference type="InterPro" id="IPR035956">
    <property type="entry name" value="RimP_N_sf"/>
</dbReference>
<evidence type="ECO:0000259" key="5">
    <source>
        <dbReference type="Pfam" id="PF17384"/>
    </source>
</evidence>
<evidence type="ECO:0000256" key="2">
    <source>
        <dbReference type="ARBA" id="ARBA00022517"/>
    </source>
</evidence>
<dbReference type="InterPro" id="IPR003728">
    <property type="entry name" value="Ribosome_maturation_RimP"/>
</dbReference>
<keyword evidence="7" id="KW-1185">Reference proteome</keyword>
<dbReference type="HAMAP" id="MF_01077">
    <property type="entry name" value="RimP"/>
    <property type="match status" value="1"/>
</dbReference>
<comment type="similarity">
    <text evidence="3">Belongs to the RimP family.</text>
</comment>
<evidence type="ECO:0000313" key="6">
    <source>
        <dbReference type="EMBL" id="MBM6774754.1"/>
    </source>
</evidence>
<dbReference type="Pfam" id="PF02576">
    <property type="entry name" value="RimP_N"/>
    <property type="match status" value="1"/>
</dbReference>
<name>A0ABS2F2H7_9ACTN</name>
<dbReference type="InterPro" id="IPR036847">
    <property type="entry name" value="RimP_C_sf"/>
</dbReference>
<gene>
    <name evidence="3" type="primary">rimP</name>
    <name evidence="6" type="ORF">H9X80_04255</name>
</gene>
<dbReference type="InterPro" id="IPR028989">
    <property type="entry name" value="RimP_N"/>
</dbReference>
<protein>
    <recommendedName>
        <fullName evidence="3">Ribosome maturation factor RimP</fullName>
    </recommendedName>
</protein>
<dbReference type="RefSeq" id="WP_204793104.1">
    <property type="nucleotide sequence ID" value="NZ_JACSNQ010000006.1"/>
</dbReference>
<keyword evidence="2 3" id="KW-0690">Ribosome biogenesis</keyword>
<dbReference type="PANTHER" id="PTHR33867:SF1">
    <property type="entry name" value="RIBOSOME MATURATION FACTOR RIMP"/>
    <property type="match status" value="1"/>
</dbReference>
<feature type="domain" description="Ribosome maturation factor RimP C-terminal" evidence="5">
    <location>
        <begin position="92"/>
        <end position="160"/>
    </location>
</feature>
<reference evidence="6 7" key="1">
    <citation type="journal article" date="2021" name="Sci. Rep.">
        <title>The distribution of antibiotic resistance genes in chicken gut microbiota commensals.</title>
        <authorList>
            <person name="Juricova H."/>
            <person name="Matiasovicova J."/>
            <person name="Kubasova T."/>
            <person name="Cejkova D."/>
            <person name="Rychlik I."/>
        </authorList>
    </citation>
    <scope>NUCLEOTIDE SEQUENCE [LARGE SCALE GENOMIC DNA]</scope>
    <source>
        <strain evidence="6 7">An794</strain>
    </source>
</reference>
<comment type="caution">
    <text evidence="6">The sequence shown here is derived from an EMBL/GenBank/DDBJ whole genome shotgun (WGS) entry which is preliminary data.</text>
</comment>